<name>A0A941ARR6_9BACI</name>
<keyword evidence="1" id="KW-0472">Membrane</keyword>
<proteinExistence type="predicted"/>
<dbReference type="Proteomes" id="UP000678228">
    <property type="component" value="Unassembled WGS sequence"/>
</dbReference>
<comment type="caution">
    <text evidence="2">The sequence shown here is derived from an EMBL/GenBank/DDBJ whole genome shotgun (WGS) entry which is preliminary data.</text>
</comment>
<keyword evidence="1" id="KW-0812">Transmembrane</keyword>
<feature type="transmembrane region" description="Helical" evidence="1">
    <location>
        <begin position="71"/>
        <end position="93"/>
    </location>
</feature>
<feature type="transmembrane region" description="Helical" evidence="1">
    <location>
        <begin position="9"/>
        <end position="26"/>
    </location>
</feature>
<organism evidence="2 3">
    <name type="scientific">Halalkalibacter suaedae</name>
    <dbReference type="NCBI Taxonomy" id="2822140"/>
    <lineage>
        <taxon>Bacteria</taxon>
        <taxon>Bacillati</taxon>
        <taxon>Bacillota</taxon>
        <taxon>Bacilli</taxon>
        <taxon>Bacillales</taxon>
        <taxon>Bacillaceae</taxon>
        <taxon>Halalkalibacter</taxon>
    </lineage>
</organism>
<protein>
    <submittedName>
        <fullName evidence="2">Uncharacterized protein</fullName>
    </submittedName>
</protein>
<dbReference type="AlphaFoldDB" id="A0A941ARR6"/>
<reference evidence="2" key="1">
    <citation type="submission" date="2021-03" db="EMBL/GenBank/DDBJ databases">
        <title>Bacillus suaedae sp. nov., isolated from Suaeda aralocaspica.</title>
        <authorList>
            <person name="Lei R.F.R."/>
        </authorList>
    </citation>
    <scope>NUCLEOTIDE SEQUENCE</scope>
    <source>
        <strain evidence="2">YZJH907-2</strain>
    </source>
</reference>
<keyword evidence="1" id="KW-1133">Transmembrane helix</keyword>
<sequence>MNLTYRSNFLLRMVIPLFLFISYFFISHSKLTLVIAILATIQLITFGLGIQKKGSWNKINLQHDQRTRENALFAGNLMYWLTILVLLIGTLLIQNSIITITYPKLIGYLILISLILRWMVRDYLNNQEETED</sequence>
<evidence type="ECO:0000313" key="3">
    <source>
        <dbReference type="Proteomes" id="UP000678228"/>
    </source>
</evidence>
<feature type="transmembrane region" description="Helical" evidence="1">
    <location>
        <begin position="105"/>
        <end position="120"/>
    </location>
</feature>
<gene>
    <name evidence="2" type="ORF">J7W16_18555</name>
</gene>
<evidence type="ECO:0000256" key="1">
    <source>
        <dbReference type="SAM" id="Phobius"/>
    </source>
</evidence>
<evidence type="ECO:0000313" key="2">
    <source>
        <dbReference type="EMBL" id="MBP3953128.1"/>
    </source>
</evidence>
<dbReference type="EMBL" id="JAGKSQ010000010">
    <property type="protein sequence ID" value="MBP3953128.1"/>
    <property type="molecule type" value="Genomic_DNA"/>
</dbReference>
<keyword evidence="3" id="KW-1185">Reference proteome</keyword>
<feature type="transmembrane region" description="Helical" evidence="1">
    <location>
        <begin position="32"/>
        <end position="50"/>
    </location>
</feature>
<accession>A0A941ARR6</accession>
<dbReference type="RefSeq" id="WP_210598984.1">
    <property type="nucleotide sequence ID" value="NZ_JAGKSQ010000010.1"/>
</dbReference>